<dbReference type="InterPro" id="IPR036291">
    <property type="entry name" value="NAD(P)-bd_dom_sf"/>
</dbReference>
<feature type="domain" description="Alcohol dehydrogenase-like N-terminal" evidence="3">
    <location>
        <begin position="10"/>
        <end position="124"/>
    </location>
</feature>
<dbReference type="GO" id="GO:0016491">
    <property type="term" value="F:oxidoreductase activity"/>
    <property type="evidence" value="ECO:0007669"/>
    <property type="project" value="UniProtKB-KW"/>
</dbReference>
<dbReference type="PANTHER" id="PTHR43189:SF1">
    <property type="entry name" value="ZINC-TYPE ALCOHOL DEHYDROGENASE-LIKE PROTEIN C1198.01"/>
    <property type="match status" value="1"/>
</dbReference>
<dbReference type="Pfam" id="PF08240">
    <property type="entry name" value="ADH_N"/>
    <property type="match status" value="1"/>
</dbReference>
<evidence type="ECO:0000259" key="3">
    <source>
        <dbReference type="Pfam" id="PF08240"/>
    </source>
</evidence>
<dbReference type="PANTHER" id="PTHR43189">
    <property type="entry name" value="ZINC-TYPE ALCOHOL DEHYDROGENASE-LIKE PROTEIN C1198.01-RELATED"/>
    <property type="match status" value="1"/>
</dbReference>
<dbReference type="OrthoDB" id="9769198at2"/>
<feature type="domain" description="Alcohol dehydrogenase-like C-terminal" evidence="2">
    <location>
        <begin position="163"/>
        <end position="278"/>
    </location>
</feature>
<dbReference type="InterPro" id="IPR013154">
    <property type="entry name" value="ADH-like_N"/>
</dbReference>
<dbReference type="SUPFAM" id="SSF51735">
    <property type="entry name" value="NAD(P)-binding Rossmann-fold domains"/>
    <property type="match status" value="1"/>
</dbReference>
<evidence type="ECO:0000313" key="5">
    <source>
        <dbReference type="Proteomes" id="UP000029453"/>
    </source>
</evidence>
<organism evidence="4 5">
    <name type="scientific">Paenibacillus popilliae ATCC 14706</name>
    <dbReference type="NCBI Taxonomy" id="1212764"/>
    <lineage>
        <taxon>Bacteria</taxon>
        <taxon>Bacillati</taxon>
        <taxon>Bacillota</taxon>
        <taxon>Bacilli</taxon>
        <taxon>Bacillales</taxon>
        <taxon>Paenibacillaceae</taxon>
        <taxon>Paenibacillus</taxon>
    </lineage>
</organism>
<dbReference type="RefSeq" id="WP_006286896.1">
    <property type="nucleotide sequence ID" value="NZ_BALG01000186.1"/>
</dbReference>
<gene>
    <name evidence="4" type="ORF">PPOP_2641</name>
</gene>
<sequence>MEISDLHPNQDQMVVEPLAVGICGSDLSAVEHTEDFLDSVRKAGSTGQIFDPDKDLVLGHEFTAKVVEVGENVTDYAPGDLIVVLPWVIGDNGILYTVGYSNDYPGGLAERVLVGNGGHFKIPDGINPCHAAVTEPLAAGYNSVIRADITTQGGALVTGAGTVGLGAVIALASRGIYPIVVSDPSAKRRETAVKYGAHVVVNPVEENPVEVYQQVASDQQRMYVFEASGVKNLIYNMVDSVPHYTKFLVVGASMEDNLIRPAVLINKNITLEFITGPGYGETSYVALSETFNDLKEGKFDPAEIITAYAGFGGVGKAFAALRPGSDQKIEQVKILILPFLNGEGLYAAEQVDLPRNNEVY</sequence>
<proteinExistence type="predicted"/>
<dbReference type="Gene3D" id="3.40.50.720">
    <property type="entry name" value="NAD(P)-binding Rossmann-like Domain"/>
    <property type="match status" value="1"/>
</dbReference>
<keyword evidence="1" id="KW-0560">Oxidoreductase</keyword>
<dbReference type="Gene3D" id="3.90.180.10">
    <property type="entry name" value="Medium-chain alcohol dehydrogenases, catalytic domain"/>
    <property type="match status" value="1"/>
</dbReference>
<dbReference type="InterPro" id="IPR013149">
    <property type="entry name" value="ADH-like_C"/>
</dbReference>
<dbReference type="EMBL" id="BALG01000186">
    <property type="protein sequence ID" value="GAC43274.1"/>
    <property type="molecule type" value="Genomic_DNA"/>
</dbReference>
<keyword evidence="5" id="KW-1185">Reference proteome</keyword>
<accession>M9M2S4</accession>
<dbReference type="Pfam" id="PF00107">
    <property type="entry name" value="ADH_zinc_N"/>
    <property type="match status" value="1"/>
</dbReference>
<dbReference type="InterPro" id="IPR011032">
    <property type="entry name" value="GroES-like_sf"/>
</dbReference>
<dbReference type="AlphaFoldDB" id="M9M2S4"/>
<evidence type="ECO:0000259" key="2">
    <source>
        <dbReference type="Pfam" id="PF00107"/>
    </source>
</evidence>
<evidence type="ECO:0000256" key="1">
    <source>
        <dbReference type="ARBA" id="ARBA00023002"/>
    </source>
</evidence>
<evidence type="ECO:0000313" key="4">
    <source>
        <dbReference type="EMBL" id="GAC43274.1"/>
    </source>
</evidence>
<dbReference type="SUPFAM" id="SSF50129">
    <property type="entry name" value="GroES-like"/>
    <property type="match status" value="1"/>
</dbReference>
<protein>
    <submittedName>
        <fullName evidence="4">Threonine dehydrogenase</fullName>
    </submittedName>
</protein>
<reference evidence="4 5" key="1">
    <citation type="submission" date="2012-10" db="EMBL/GenBank/DDBJ databases">
        <title>Draft Genome Sequence of Paenibacillus popilliae ATCC 14706T.</title>
        <authorList>
            <person name="Iiyama K."/>
            <person name="Mori K."/>
            <person name="Mon H."/>
            <person name="Chieda Y."/>
            <person name="Lee J.M."/>
            <person name="Kusakabe T."/>
            <person name="Tashiro K."/>
            <person name="Asano S."/>
            <person name="Yasunaga-Aoki C."/>
            <person name="Shimizu S."/>
        </authorList>
    </citation>
    <scope>NUCLEOTIDE SEQUENCE [LARGE SCALE GENOMIC DNA]</scope>
    <source>
        <strain evidence="4 5">ATCC 14706</strain>
    </source>
</reference>
<dbReference type="Proteomes" id="UP000029453">
    <property type="component" value="Unassembled WGS sequence"/>
</dbReference>
<name>M9M2S4_PAEPP</name>
<comment type="caution">
    <text evidence="4">The sequence shown here is derived from an EMBL/GenBank/DDBJ whole genome shotgun (WGS) entry which is preliminary data.</text>
</comment>